<dbReference type="Gene3D" id="3.20.20.70">
    <property type="entry name" value="Aldolase class I"/>
    <property type="match status" value="1"/>
</dbReference>
<dbReference type="PANTHER" id="PTHR22960">
    <property type="entry name" value="MOLYBDOPTERIN COFACTOR SYNTHESIS PROTEIN A"/>
    <property type="match status" value="1"/>
</dbReference>
<evidence type="ECO:0000256" key="5">
    <source>
        <dbReference type="ARBA" id="ARBA00023239"/>
    </source>
</evidence>
<comment type="pathway">
    <text evidence="2">Cofactor biosynthesis; molybdopterin biosynthesis.</text>
</comment>
<dbReference type="SUPFAM" id="SSF55040">
    <property type="entry name" value="Molybdenum cofactor biosynthesis protein C, MoaC"/>
    <property type="match status" value="1"/>
</dbReference>
<evidence type="ECO:0000256" key="6">
    <source>
        <dbReference type="SAM" id="MobiDB-lite"/>
    </source>
</evidence>
<name>A0A9N9GT21_9GLOM</name>
<dbReference type="CDD" id="cd01420">
    <property type="entry name" value="MoaC_PE"/>
    <property type="match status" value="1"/>
</dbReference>
<comment type="caution">
    <text evidence="9">The sequence shown here is derived from an EMBL/GenBank/DDBJ whole genome shotgun (WGS) entry which is preliminary data.</text>
</comment>
<dbReference type="HAMAP" id="MF_01224_B">
    <property type="entry name" value="MoaC_B"/>
    <property type="match status" value="1"/>
</dbReference>
<feature type="non-terminal residue" evidence="9">
    <location>
        <position position="301"/>
    </location>
</feature>
<feature type="domain" description="Molybdenum cofactor biosynthesis protein A-like twitch" evidence="8">
    <location>
        <begin position="1"/>
        <end position="50"/>
    </location>
</feature>
<dbReference type="GO" id="GO:0061798">
    <property type="term" value="F:GTP 3',8'-cyclase activity"/>
    <property type="evidence" value="ECO:0007669"/>
    <property type="project" value="TreeGrafter"/>
</dbReference>
<dbReference type="EMBL" id="CAJVPJ010002925">
    <property type="protein sequence ID" value="CAG8631868.1"/>
    <property type="molecule type" value="Genomic_DNA"/>
</dbReference>
<dbReference type="AlphaFoldDB" id="A0A9N9GT21"/>
<dbReference type="PANTHER" id="PTHR22960:SF0">
    <property type="entry name" value="MOLYBDENUM COFACTOR BIOSYNTHESIS PROTEIN 1"/>
    <property type="match status" value="1"/>
</dbReference>
<keyword evidence="10" id="KW-1185">Reference proteome</keyword>
<evidence type="ECO:0000256" key="4">
    <source>
        <dbReference type="ARBA" id="ARBA00023150"/>
    </source>
</evidence>
<proteinExistence type="inferred from homology"/>
<evidence type="ECO:0000256" key="2">
    <source>
        <dbReference type="ARBA" id="ARBA00005046"/>
    </source>
</evidence>
<dbReference type="Pfam" id="PF06463">
    <property type="entry name" value="Mob_synth_C"/>
    <property type="match status" value="1"/>
</dbReference>
<dbReference type="CDD" id="cd21117">
    <property type="entry name" value="Twitch_MoaA"/>
    <property type="match status" value="1"/>
</dbReference>
<dbReference type="InterPro" id="IPR023045">
    <property type="entry name" value="MoaC"/>
</dbReference>
<keyword evidence="5" id="KW-0456">Lyase</keyword>
<dbReference type="Pfam" id="PF01967">
    <property type="entry name" value="MoaC"/>
    <property type="match status" value="1"/>
</dbReference>
<feature type="domain" description="Molybdopterin cofactor biosynthesis C (MoaC)" evidence="7">
    <location>
        <begin position="155"/>
        <end position="290"/>
    </location>
</feature>
<feature type="compositionally biased region" description="Low complexity" evidence="6">
    <location>
        <begin position="122"/>
        <end position="144"/>
    </location>
</feature>
<protein>
    <recommendedName>
        <fullName evidence="3">cyclic pyranopterin monophosphate synthase</fullName>
        <ecNumber evidence="3">4.6.1.17</ecNumber>
    </recommendedName>
</protein>
<evidence type="ECO:0000259" key="7">
    <source>
        <dbReference type="Pfam" id="PF01967"/>
    </source>
</evidence>
<dbReference type="InterPro" id="IPR047594">
    <property type="entry name" value="MoaC_bact/euk"/>
</dbReference>
<sequence>LRITADGNLKVCLFGNAEISLRDLIRQNVSEKQLLEIIEIAVKNKKKQHAAIDIVSHSQLQPTTLLSASPNTRPRYFPLHFQPSKYPLFSPLTFIYSSPLYRTLPSPTLTSFTPHNSYSTKNSPVSPLSQSSSSDQSNQSPSLSHIDDKTSEPRMVSVSAKSKTHRTAIARGRIVLPDAIFTLLRLHSFSKGDVLTVSRLSGINAAKQTGYLIPLCHPLNLDHVQVDLKLNEETNAVEIEAKVECEGKTGVEMEALTAVSLAALTVFDMCKSAGKGMVIEDIRLIEKSGGKSGYWRAEEEN</sequence>
<dbReference type="NCBIfam" id="NF006870">
    <property type="entry name" value="PRK09364.1"/>
    <property type="match status" value="1"/>
</dbReference>
<dbReference type="GO" id="GO:0051539">
    <property type="term" value="F:4 iron, 4 sulfur cluster binding"/>
    <property type="evidence" value="ECO:0007669"/>
    <property type="project" value="UniProtKB-KW"/>
</dbReference>
<dbReference type="GO" id="GO:0006777">
    <property type="term" value="P:Mo-molybdopterin cofactor biosynthetic process"/>
    <property type="evidence" value="ECO:0007669"/>
    <property type="project" value="UniProtKB-KW"/>
</dbReference>
<dbReference type="Gene3D" id="3.30.70.640">
    <property type="entry name" value="Molybdopterin cofactor biosynthesis C (MoaC) domain"/>
    <property type="match status" value="1"/>
</dbReference>
<reference evidence="9" key="1">
    <citation type="submission" date="2021-06" db="EMBL/GenBank/DDBJ databases">
        <authorList>
            <person name="Kallberg Y."/>
            <person name="Tangrot J."/>
            <person name="Rosling A."/>
        </authorList>
    </citation>
    <scope>NUCLEOTIDE SEQUENCE</scope>
    <source>
        <strain evidence="9">IA702</strain>
    </source>
</reference>
<evidence type="ECO:0000313" key="9">
    <source>
        <dbReference type="EMBL" id="CAG8631868.1"/>
    </source>
</evidence>
<dbReference type="InterPro" id="IPR002820">
    <property type="entry name" value="Mopterin_CF_biosynth-C_dom"/>
</dbReference>
<gene>
    <name evidence="9" type="ORF">POCULU_LOCUS8936</name>
</gene>
<dbReference type="GO" id="GO:0061799">
    <property type="term" value="F:cyclic pyranopterin monophosphate synthase activity"/>
    <property type="evidence" value="ECO:0007669"/>
    <property type="project" value="UniProtKB-EC"/>
</dbReference>
<dbReference type="OrthoDB" id="429626at2759"/>
<feature type="region of interest" description="Disordered" evidence="6">
    <location>
        <begin position="115"/>
        <end position="163"/>
    </location>
</feature>
<evidence type="ECO:0000256" key="3">
    <source>
        <dbReference type="ARBA" id="ARBA00012575"/>
    </source>
</evidence>
<dbReference type="EC" id="4.6.1.17" evidence="3"/>
<keyword evidence="4" id="KW-0501">Molybdenum cofactor biosynthesis</keyword>
<dbReference type="InterPro" id="IPR050105">
    <property type="entry name" value="MoCo_biosynth_MoaA/MoaC"/>
</dbReference>
<dbReference type="InterPro" id="IPR010505">
    <property type="entry name" value="MoaA_twitch"/>
</dbReference>
<dbReference type="InterPro" id="IPR036522">
    <property type="entry name" value="MoaC_sf"/>
</dbReference>
<dbReference type="InterPro" id="IPR013785">
    <property type="entry name" value="Aldolase_TIM"/>
</dbReference>
<organism evidence="9 10">
    <name type="scientific">Paraglomus occultum</name>
    <dbReference type="NCBI Taxonomy" id="144539"/>
    <lineage>
        <taxon>Eukaryota</taxon>
        <taxon>Fungi</taxon>
        <taxon>Fungi incertae sedis</taxon>
        <taxon>Mucoromycota</taxon>
        <taxon>Glomeromycotina</taxon>
        <taxon>Glomeromycetes</taxon>
        <taxon>Paraglomerales</taxon>
        <taxon>Paraglomeraceae</taxon>
        <taxon>Paraglomus</taxon>
    </lineage>
</organism>
<dbReference type="Proteomes" id="UP000789572">
    <property type="component" value="Unassembled WGS sequence"/>
</dbReference>
<evidence type="ECO:0000313" key="10">
    <source>
        <dbReference type="Proteomes" id="UP000789572"/>
    </source>
</evidence>
<accession>A0A9N9GT21</accession>
<dbReference type="NCBIfam" id="TIGR00581">
    <property type="entry name" value="moaC"/>
    <property type="match status" value="1"/>
</dbReference>
<comment type="catalytic activity">
    <reaction evidence="1">
        <text>(8S)-3',8-cyclo-7,8-dihydroguanosine 5'-triphosphate = cyclic pyranopterin phosphate + diphosphate</text>
        <dbReference type="Rhea" id="RHEA:49580"/>
        <dbReference type="ChEBI" id="CHEBI:33019"/>
        <dbReference type="ChEBI" id="CHEBI:59648"/>
        <dbReference type="ChEBI" id="CHEBI:131766"/>
        <dbReference type="EC" id="4.6.1.17"/>
    </reaction>
</comment>
<evidence type="ECO:0000256" key="1">
    <source>
        <dbReference type="ARBA" id="ARBA00001637"/>
    </source>
</evidence>
<evidence type="ECO:0000259" key="8">
    <source>
        <dbReference type="Pfam" id="PF06463"/>
    </source>
</evidence>